<gene>
    <name evidence="10" type="primary">LOC123103789</name>
</gene>
<keyword evidence="6" id="KW-0863">Zinc-finger</keyword>
<dbReference type="GO" id="GO:0061630">
    <property type="term" value="F:ubiquitin protein ligase activity"/>
    <property type="evidence" value="ECO:0000318"/>
    <property type="project" value="GO_Central"/>
</dbReference>
<sequence>MASAAQELDVQDLRLQELIRGSMPDRPPSSSSSRVPPLSDDEIGRFHCAVCMEPKLVFDRFRATPACAHDFCVACVVAHIEARVVDGAVPVPCPAAGAGCPGAMHPEACKKLLHMDVFDAWCVALCERAVGPARARCPYRDRGELVVLDAGCGAAVGEVPEEATCPGCSRAFCLLCEEPWDDRHDGGQGCALDRLAVGRSWMRCPSCRAMIDRIDGCKTMLCRCGSVFCYGCGSSRVEGMCRCYASRREDFIPLDAGADLVGAGPSAGLSSTLSKDSSVDGC</sequence>
<dbReference type="GO" id="GO:0000151">
    <property type="term" value="C:ubiquitin ligase complex"/>
    <property type="evidence" value="ECO:0000318"/>
    <property type="project" value="GO_Central"/>
</dbReference>
<name>A0A3B6KJD9_WHEAT</name>
<dbReference type="STRING" id="4565.A0A3B6KJD9"/>
<reference evidence="10" key="1">
    <citation type="submission" date="2018-08" db="EMBL/GenBank/DDBJ databases">
        <authorList>
            <person name="Rossello M."/>
        </authorList>
    </citation>
    <scope>NUCLEOTIDE SEQUENCE [LARGE SCALE GENOMIC DNA]</scope>
    <source>
        <strain evidence="10">cv. Chinese Spring</strain>
    </source>
</reference>
<dbReference type="GO" id="GO:0005737">
    <property type="term" value="C:cytoplasm"/>
    <property type="evidence" value="ECO:0000318"/>
    <property type="project" value="GO_Central"/>
</dbReference>
<dbReference type="OrthoDB" id="651722at2759"/>
<keyword evidence="4" id="KW-0479">Metal-binding</keyword>
<evidence type="ECO:0000256" key="2">
    <source>
        <dbReference type="ARBA" id="ARBA00005884"/>
    </source>
</evidence>
<dbReference type="InterPro" id="IPR017907">
    <property type="entry name" value="Znf_RING_CS"/>
</dbReference>
<keyword evidence="7" id="KW-0833">Ubl conjugation pathway</keyword>
<keyword evidence="8" id="KW-0862">Zinc</keyword>
<keyword evidence="3" id="KW-0808">Transferase</keyword>
<reference evidence="10" key="2">
    <citation type="submission" date="2018-10" db="UniProtKB">
        <authorList>
            <consortium name="EnsemblPlants"/>
        </authorList>
    </citation>
    <scope>IDENTIFICATION</scope>
</reference>
<evidence type="ECO:0000256" key="1">
    <source>
        <dbReference type="ARBA" id="ARBA00003976"/>
    </source>
</evidence>
<dbReference type="Gramene" id="TraesCS5A03G0557500.1">
    <property type="protein sequence ID" value="TraesCS5A03G0557500.1.CDS"/>
    <property type="gene ID" value="TraesCS5A03G0557500"/>
</dbReference>
<evidence type="ECO:0000313" key="11">
    <source>
        <dbReference type="Proteomes" id="UP000019116"/>
    </source>
</evidence>
<dbReference type="SMART" id="SM00184">
    <property type="entry name" value="RING"/>
    <property type="match status" value="1"/>
</dbReference>
<dbReference type="Gene3D" id="3.30.40.10">
    <property type="entry name" value="Zinc/RING finger domain, C3HC4 (zinc finger)"/>
    <property type="match status" value="1"/>
</dbReference>
<dbReference type="InterPro" id="IPR031127">
    <property type="entry name" value="E3_UB_ligase_RBR"/>
</dbReference>
<proteinExistence type="inferred from homology"/>
<dbReference type="Proteomes" id="UP000019116">
    <property type="component" value="Chromosome 5A"/>
</dbReference>
<dbReference type="AlphaFoldDB" id="A0A3B6KJD9"/>
<evidence type="ECO:0000313" key="10">
    <source>
        <dbReference type="EnsemblPlants" id="TraesCS5A02G215700.1"/>
    </source>
</evidence>
<dbReference type="KEGG" id="taes:123103789"/>
<protein>
    <recommendedName>
        <fullName evidence="9">RING-type domain-containing protein</fullName>
    </recommendedName>
</protein>
<organism evidence="10">
    <name type="scientific">Triticum aestivum</name>
    <name type="common">Wheat</name>
    <dbReference type="NCBI Taxonomy" id="4565"/>
    <lineage>
        <taxon>Eukaryota</taxon>
        <taxon>Viridiplantae</taxon>
        <taxon>Streptophyta</taxon>
        <taxon>Embryophyta</taxon>
        <taxon>Tracheophyta</taxon>
        <taxon>Spermatophyta</taxon>
        <taxon>Magnoliopsida</taxon>
        <taxon>Liliopsida</taxon>
        <taxon>Poales</taxon>
        <taxon>Poaceae</taxon>
        <taxon>BOP clade</taxon>
        <taxon>Pooideae</taxon>
        <taxon>Triticodae</taxon>
        <taxon>Triticeae</taxon>
        <taxon>Triticinae</taxon>
        <taxon>Triticum</taxon>
    </lineage>
</organism>
<evidence type="ECO:0000256" key="4">
    <source>
        <dbReference type="ARBA" id="ARBA00022723"/>
    </source>
</evidence>
<dbReference type="Gene3D" id="1.20.120.1750">
    <property type="match status" value="1"/>
</dbReference>
<dbReference type="InterPro" id="IPR013083">
    <property type="entry name" value="Znf_RING/FYVE/PHD"/>
</dbReference>
<dbReference type="GeneID" id="123103789"/>
<evidence type="ECO:0000256" key="3">
    <source>
        <dbReference type="ARBA" id="ARBA00022679"/>
    </source>
</evidence>
<dbReference type="GO" id="GO:0006511">
    <property type="term" value="P:ubiquitin-dependent protein catabolic process"/>
    <property type="evidence" value="ECO:0000318"/>
    <property type="project" value="GO_Central"/>
</dbReference>
<evidence type="ECO:0000259" key="9">
    <source>
        <dbReference type="PROSITE" id="PS51873"/>
    </source>
</evidence>
<dbReference type="GO" id="GO:0031624">
    <property type="term" value="F:ubiquitin conjugating enzyme binding"/>
    <property type="evidence" value="ECO:0000318"/>
    <property type="project" value="GO_Central"/>
</dbReference>
<keyword evidence="5" id="KW-0677">Repeat</keyword>
<dbReference type="InterPro" id="IPR001841">
    <property type="entry name" value="Znf_RING"/>
</dbReference>
<evidence type="ECO:0000256" key="6">
    <source>
        <dbReference type="ARBA" id="ARBA00022771"/>
    </source>
</evidence>
<dbReference type="OMA" id="CSEEYPL"/>
<dbReference type="PROSITE" id="PS51873">
    <property type="entry name" value="TRIAD"/>
    <property type="match status" value="1"/>
</dbReference>
<evidence type="ECO:0000256" key="7">
    <source>
        <dbReference type="ARBA" id="ARBA00022786"/>
    </source>
</evidence>
<dbReference type="EnsemblPlants" id="TraesCS5A02G215700.1">
    <property type="protein sequence ID" value="TraesCS5A02G215700.1"/>
    <property type="gene ID" value="TraesCS5A02G215700"/>
</dbReference>
<dbReference type="GO" id="GO:0016567">
    <property type="term" value="P:protein ubiquitination"/>
    <property type="evidence" value="ECO:0007669"/>
    <property type="project" value="InterPro"/>
</dbReference>
<dbReference type="RefSeq" id="XP_044381402.1">
    <property type="nucleotide sequence ID" value="XM_044525467.1"/>
</dbReference>
<feature type="domain" description="RING-type" evidence="9">
    <location>
        <begin position="44"/>
        <end position="250"/>
    </location>
</feature>
<comment type="function">
    <text evidence="1">Might act as an E3 ubiquitin-protein ligase, or as part of E3 complex, which accepts ubiquitin from specific E2 ubiquitin-conjugating enzymes and then transfers it to substrates.</text>
</comment>
<dbReference type="SUPFAM" id="SSF57850">
    <property type="entry name" value="RING/U-box"/>
    <property type="match status" value="2"/>
</dbReference>
<dbReference type="GO" id="GO:0008270">
    <property type="term" value="F:zinc ion binding"/>
    <property type="evidence" value="ECO:0007669"/>
    <property type="project" value="UniProtKB-KW"/>
</dbReference>
<dbReference type="InterPro" id="IPR044066">
    <property type="entry name" value="TRIAD_supradom"/>
</dbReference>
<dbReference type="CDD" id="cd22584">
    <property type="entry name" value="Rcat_RBR_unk"/>
    <property type="match status" value="1"/>
</dbReference>
<evidence type="ECO:0000256" key="5">
    <source>
        <dbReference type="ARBA" id="ARBA00022737"/>
    </source>
</evidence>
<dbReference type="PANTHER" id="PTHR11685">
    <property type="entry name" value="RBR FAMILY RING FINGER AND IBR DOMAIN-CONTAINING"/>
    <property type="match status" value="1"/>
</dbReference>
<dbReference type="Gramene" id="TraesNOR5A03G02693320.1">
    <property type="protein sequence ID" value="TraesNOR5A03G02693320.1"/>
    <property type="gene ID" value="TraesNOR5A03G02693320"/>
</dbReference>
<comment type="similarity">
    <text evidence="2">Belongs to the RBR family. Ariadne subfamily.</text>
</comment>
<dbReference type="PROSITE" id="PS00518">
    <property type="entry name" value="ZF_RING_1"/>
    <property type="match status" value="1"/>
</dbReference>
<dbReference type="Gramene" id="TraesCS5A02G215700.1">
    <property type="protein sequence ID" value="TraesCS5A02G215700.1"/>
    <property type="gene ID" value="TraesCS5A02G215700"/>
</dbReference>
<evidence type="ECO:0000256" key="8">
    <source>
        <dbReference type="ARBA" id="ARBA00022833"/>
    </source>
</evidence>
<keyword evidence="11" id="KW-1185">Reference proteome</keyword>
<accession>A0A3B6KJD9</accession>